<comment type="caution">
    <text evidence="1">The sequence shown here is derived from an EMBL/GenBank/DDBJ whole genome shotgun (WGS) entry which is preliminary data.</text>
</comment>
<dbReference type="EMBL" id="REGN01002422">
    <property type="protein sequence ID" value="RNA28199.1"/>
    <property type="molecule type" value="Genomic_DNA"/>
</dbReference>
<proteinExistence type="predicted"/>
<accession>A0A3M7RXN2</accession>
<protein>
    <submittedName>
        <fullName evidence="1">Uncharacterized protein</fullName>
    </submittedName>
</protein>
<sequence length="29" mass="3328">MYYSYVTPVVPVVPVYRPFVAVPTYYSAV</sequence>
<evidence type="ECO:0000313" key="2">
    <source>
        <dbReference type="Proteomes" id="UP000276133"/>
    </source>
</evidence>
<keyword evidence="2" id="KW-1185">Reference proteome</keyword>
<name>A0A3M7RXN2_BRAPC</name>
<reference evidence="1 2" key="1">
    <citation type="journal article" date="2018" name="Sci. Rep.">
        <title>Genomic signatures of local adaptation to the degree of environmental predictability in rotifers.</title>
        <authorList>
            <person name="Franch-Gras L."/>
            <person name="Hahn C."/>
            <person name="Garcia-Roger E.M."/>
            <person name="Carmona M.J."/>
            <person name="Serra M."/>
            <person name="Gomez A."/>
        </authorList>
    </citation>
    <scope>NUCLEOTIDE SEQUENCE [LARGE SCALE GENOMIC DNA]</scope>
    <source>
        <strain evidence="1">HYR1</strain>
    </source>
</reference>
<organism evidence="1 2">
    <name type="scientific">Brachionus plicatilis</name>
    <name type="common">Marine rotifer</name>
    <name type="synonym">Brachionus muelleri</name>
    <dbReference type="NCBI Taxonomy" id="10195"/>
    <lineage>
        <taxon>Eukaryota</taxon>
        <taxon>Metazoa</taxon>
        <taxon>Spiralia</taxon>
        <taxon>Gnathifera</taxon>
        <taxon>Rotifera</taxon>
        <taxon>Eurotatoria</taxon>
        <taxon>Monogononta</taxon>
        <taxon>Pseudotrocha</taxon>
        <taxon>Ploima</taxon>
        <taxon>Brachionidae</taxon>
        <taxon>Brachionus</taxon>
    </lineage>
</organism>
<gene>
    <name evidence="1" type="ORF">BpHYR1_025105</name>
</gene>
<dbReference type="Proteomes" id="UP000276133">
    <property type="component" value="Unassembled WGS sequence"/>
</dbReference>
<evidence type="ECO:0000313" key="1">
    <source>
        <dbReference type="EMBL" id="RNA28199.1"/>
    </source>
</evidence>
<feature type="non-terminal residue" evidence="1">
    <location>
        <position position="29"/>
    </location>
</feature>
<dbReference type="AlphaFoldDB" id="A0A3M7RXN2"/>